<feature type="transmembrane region" description="Helical" evidence="7">
    <location>
        <begin position="311"/>
        <end position="332"/>
    </location>
</feature>
<organism evidence="9 10">
    <name type="scientific">Microlunatus parietis</name>
    <dbReference type="NCBI Taxonomy" id="682979"/>
    <lineage>
        <taxon>Bacteria</taxon>
        <taxon>Bacillati</taxon>
        <taxon>Actinomycetota</taxon>
        <taxon>Actinomycetes</taxon>
        <taxon>Propionibacteriales</taxon>
        <taxon>Propionibacteriaceae</taxon>
        <taxon>Microlunatus</taxon>
    </lineage>
</organism>
<evidence type="ECO:0000256" key="7">
    <source>
        <dbReference type="SAM" id="Phobius"/>
    </source>
</evidence>
<dbReference type="RefSeq" id="WP_179750822.1">
    <property type="nucleotide sequence ID" value="NZ_JACCBU010000001.1"/>
</dbReference>
<dbReference type="EMBL" id="JACCBU010000001">
    <property type="protein sequence ID" value="NYE70977.1"/>
    <property type="molecule type" value="Genomic_DNA"/>
</dbReference>
<gene>
    <name evidence="9" type="ORF">BKA15_002306</name>
</gene>
<comment type="subcellular location">
    <subcellularLocation>
        <location evidence="1">Cell membrane</location>
        <topology evidence="1">Single-pass membrane protein</topology>
    </subcellularLocation>
</comment>
<protein>
    <submittedName>
        <fullName evidence="9">Phage shock protein PspC (Stress-responsive transcriptional regulator)</fullName>
    </submittedName>
</protein>
<dbReference type="GO" id="GO:0005886">
    <property type="term" value="C:plasma membrane"/>
    <property type="evidence" value="ECO:0007669"/>
    <property type="project" value="UniProtKB-SubCell"/>
</dbReference>
<evidence type="ECO:0000259" key="8">
    <source>
        <dbReference type="Pfam" id="PF04024"/>
    </source>
</evidence>
<feature type="transmembrane region" description="Helical" evidence="7">
    <location>
        <begin position="103"/>
        <end position="122"/>
    </location>
</feature>
<feature type="transmembrane region" description="Helical" evidence="7">
    <location>
        <begin position="365"/>
        <end position="385"/>
    </location>
</feature>
<name>A0A7Y9I6D9_9ACTN</name>
<dbReference type="InterPro" id="IPR052027">
    <property type="entry name" value="PspC"/>
</dbReference>
<feature type="compositionally biased region" description="Low complexity" evidence="6">
    <location>
        <begin position="236"/>
        <end position="246"/>
    </location>
</feature>
<comment type="caution">
    <text evidence="9">The sequence shown here is derived from an EMBL/GenBank/DDBJ whole genome shotgun (WGS) entry which is preliminary data.</text>
</comment>
<dbReference type="Proteomes" id="UP000569914">
    <property type="component" value="Unassembled WGS sequence"/>
</dbReference>
<feature type="domain" description="Phage shock protein PspC N-terminal" evidence="8">
    <location>
        <begin position="7"/>
        <end position="61"/>
    </location>
</feature>
<feature type="compositionally biased region" description="Polar residues" evidence="6">
    <location>
        <begin position="169"/>
        <end position="195"/>
    </location>
</feature>
<reference evidence="9 10" key="1">
    <citation type="submission" date="2020-07" db="EMBL/GenBank/DDBJ databases">
        <title>Sequencing the genomes of 1000 actinobacteria strains.</title>
        <authorList>
            <person name="Klenk H.-P."/>
        </authorList>
    </citation>
    <scope>NUCLEOTIDE SEQUENCE [LARGE SCALE GENOMIC DNA]</scope>
    <source>
        <strain evidence="9 10">DSM 22083</strain>
    </source>
</reference>
<feature type="region of interest" description="Disordered" evidence="6">
    <location>
        <begin position="128"/>
        <end position="269"/>
    </location>
</feature>
<accession>A0A7Y9I6D9</accession>
<keyword evidence="10" id="KW-1185">Reference proteome</keyword>
<evidence type="ECO:0000256" key="4">
    <source>
        <dbReference type="ARBA" id="ARBA00022989"/>
    </source>
</evidence>
<keyword evidence="5 7" id="KW-0472">Membrane</keyword>
<evidence type="ECO:0000256" key="1">
    <source>
        <dbReference type="ARBA" id="ARBA00004162"/>
    </source>
</evidence>
<proteinExistence type="predicted"/>
<evidence type="ECO:0000313" key="9">
    <source>
        <dbReference type="EMBL" id="NYE70977.1"/>
    </source>
</evidence>
<feature type="compositionally biased region" description="Basic and acidic residues" evidence="6">
    <location>
        <begin position="220"/>
        <end position="235"/>
    </location>
</feature>
<dbReference type="PANTHER" id="PTHR33885:SF3">
    <property type="entry name" value="PHAGE SHOCK PROTEIN C"/>
    <property type="match status" value="1"/>
</dbReference>
<feature type="transmembrane region" description="Helical" evidence="7">
    <location>
        <begin position="36"/>
        <end position="59"/>
    </location>
</feature>
<dbReference type="PANTHER" id="PTHR33885">
    <property type="entry name" value="PHAGE SHOCK PROTEIN C"/>
    <property type="match status" value="1"/>
</dbReference>
<keyword evidence="3 7" id="KW-0812">Transmembrane</keyword>
<sequence>MGSIWTIRRSTGDRKLTGLCGGIAAHWGIDPLLVRIGGVLLALSGGVGLVLYLAGWLLIPEQDSERSKLEELVGPRIRKVPREAWIAIVVVASVISISVFGSLLPFGLGPALILAGIWYFGYHRGRRNDGRTSSTEEPTTPPVGQTPPSPYVQSPPSQSPYAQHPYAQNPHTQNWYGQDQARQNPTDRSGQTPTADSPFAQAAEAWRRRVAEASGQPSAEHTRPAADPGPARHQEPTGPAGPAAPTDYQQPPWARVDDRGRTQPDPAVADAQARAAYFSNPDPIGLYHPEPALPVPVAPARPADRPSARRLRLIGLIAVGLVLAGLGTADALGAPITATIYVAAALLVVGITLVAATWLGRARGILPIGIVLAFVLAAVSVAGAAQQVQDMARDVRVYATPADLPTTPIVKEFGWLELDLSQVELTKNTTVAANVDVGTVRVHVPEGVNLNIRYRVDNGSVLVLDRREQSGSDLADEVPVAVDPKAPTLTLDLQLDQGYLEVTR</sequence>
<dbReference type="InterPro" id="IPR007168">
    <property type="entry name" value="Phageshock_PspC_N"/>
</dbReference>
<dbReference type="AlphaFoldDB" id="A0A7Y9I6D9"/>
<evidence type="ECO:0000256" key="5">
    <source>
        <dbReference type="ARBA" id="ARBA00023136"/>
    </source>
</evidence>
<feature type="transmembrane region" description="Helical" evidence="7">
    <location>
        <begin position="338"/>
        <end position="358"/>
    </location>
</feature>
<feature type="compositionally biased region" description="Low complexity" evidence="6">
    <location>
        <begin position="151"/>
        <end position="166"/>
    </location>
</feature>
<evidence type="ECO:0000313" key="10">
    <source>
        <dbReference type="Proteomes" id="UP000569914"/>
    </source>
</evidence>
<evidence type="ECO:0000256" key="2">
    <source>
        <dbReference type="ARBA" id="ARBA00022475"/>
    </source>
</evidence>
<keyword evidence="4 7" id="KW-1133">Transmembrane helix</keyword>
<evidence type="ECO:0000256" key="3">
    <source>
        <dbReference type="ARBA" id="ARBA00022692"/>
    </source>
</evidence>
<feature type="compositionally biased region" description="Pro residues" evidence="6">
    <location>
        <begin position="139"/>
        <end position="150"/>
    </location>
</feature>
<keyword evidence="2" id="KW-1003">Cell membrane</keyword>
<evidence type="ECO:0000256" key="6">
    <source>
        <dbReference type="SAM" id="MobiDB-lite"/>
    </source>
</evidence>
<dbReference type="Pfam" id="PF04024">
    <property type="entry name" value="PspC"/>
    <property type="match status" value="1"/>
</dbReference>